<organism evidence="8 9">
    <name type="scientific">Mycolicibacterium mageritense</name>
    <name type="common">Mycobacterium mageritense</name>
    <dbReference type="NCBI Taxonomy" id="53462"/>
    <lineage>
        <taxon>Bacteria</taxon>
        <taxon>Bacillati</taxon>
        <taxon>Actinomycetota</taxon>
        <taxon>Actinomycetes</taxon>
        <taxon>Mycobacteriales</taxon>
        <taxon>Mycobacteriaceae</taxon>
        <taxon>Mycolicibacterium</taxon>
    </lineage>
</organism>
<keyword evidence="9" id="KW-1185">Reference proteome</keyword>
<reference evidence="8 9" key="1">
    <citation type="journal article" date="2019" name="Emerg. Microbes Infect.">
        <title>Comprehensive subspecies identification of 175 nontuberculous mycobacteria species based on 7547 genomic profiles.</title>
        <authorList>
            <person name="Matsumoto Y."/>
            <person name="Kinjo T."/>
            <person name="Motooka D."/>
            <person name="Nabeya D."/>
            <person name="Jung N."/>
            <person name="Uechi K."/>
            <person name="Horii T."/>
            <person name="Iida T."/>
            <person name="Fujita J."/>
            <person name="Nakamura S."/>
        </authorList>
    </citation>
    <scope>NUCLEOTIDE SEQUENCE [LARGE SCALE GENOMIC DNA]</scope>
    <source>
        <strain evidence="8 9">JCM 12375</strain>
    </source>
</reference>
<protein>
    <submittedName>
        <fullName evidence="8">Sulfatase</fullName>
    </submittedName>
</protein>
<evidence type="ECO:0000256" key="4">
    <source>
        <dbReference type="ARBA" id="ARBA00022729"/>
    </source>
</evidence>
<evidence type="ECO:0000256" key="3">
    <source>
        <dbReference type="ARBA" id="ARBA00022723"/>
    </source>
</evidence>
<name>A0ABM7HW31_MYCME</name>
<dbReference type="InterPro" id="IPR050738">
    <property type="entry name" value="Sulfatase"/>
</dbReference>
<evidence type="ECO:0000259" key="7">
    <source>
        <dbReference type="Pfam" id="PF00884"/>
    </source>
</evidence>
<evidence type="ECO:0000313" key="8">
    <source>
        <dbReference type="EMBL" id="BBX34808.1"/>
    </source>
</evidence>
<proteinExistence type="inferred from homology"/>
<dbReference type="CDD" id="cd16142">
    <property type="entry name" value="ARS_like"/>
    <property type="match status" value="1"/>
</dbReference>
<accession>A0ABM7HW31</accession>
<dbReference type="Gene3D" id="3.30.1120.10">
    <property type="match status" value="1"/>
</dbReference>
<keyword evidence="5" id="KW-0378">Hydrolase</keyword>
<comment type="similarity">
    <text evidence="2">Belongs to the sulfatase family.</text>
</comment>
<dbReference type="SUPFAM" id="SSF53649">
    <property type="entry name" value="Alkaline phosphatase-like"/>
    <property type="match status" value="1"/>
</dbReference>
<dbReference type="Proteomes" id="UP000465622">
    <property type="component" value="Chromosome"/>
</dbReference>
<feature type="domain" description="Sulfatase N-terminal" evidence="7">
    <location>
        <begin position="5"/>
        <end position="326"/>
    </location>
</feature>
<keyword evidence="4" id="KW-0732">Signal</keyword>
<gene>
    <name evidence="8" type="ORF">MMAGJ_40900</name>
</gene>
<dbReference type="Gene3D" id="3.40.720.10">
    <property type="entry name" value="Alkaline Phosphatase, subunit A"/>
    <property type="match status" value="1"/>
</dbReference>
<dbReference type="EMBL" id="AP022567">
    <property type="protein sequence ID" value="BBX34808.1"/>
    <property type="molecule type" value="Genomic_DNA"/>
</dbReference>
<keyword evidence="6" id="KW-0106">Calcium</keyword>
<sequence length="451" mass="50792">MPEKPNIVYFHVDNLGMGELGCYGGGILRGADTARMDAFAAESLKLSHFVVEPQCTPTRSALMTGRYPIRSGNHTIALGGNGGGIVAWERTMGDILSEAGYATACFGKWHIGAEDGRWPTDHGFDEWYGPARTYDECLWPDDPWYNGDRDGYSYMYDGTKAAGVRTTDQQLTVKLKGEVDGEYDRRAKAFMKRSVEEGKPFYLYHNHSLMHFPMEVREEFKGKSTNGAWGDSLLMLDHDFGSILDALTELGIEDNTIVIMAGDNGAEDHLAGRGTAGFFDGSYFSSAEGGIRTPCLIRWPGKVAPRESNEMVHVTDMFPTLLRWAGCEVPDDRIIDGIDQREFFGGAEESKREGCMVWLNEELHAVKWSQFKINFKRQQHFHDPEIPLGFARITNLLEDPKEREAVNQTWVRWWVMQHAYRFIQEFEASVETEELIPAGAPIDFVPARSSQ</sequence>
<dbReference type="Pfam" id="PF00884">
    <property type="entry name" value="Sulfatase"/>
    <property type="match status" value="1"/>
</dbReference>
<evidence type="ECO:0000256" key="5">
    <source>
        <dbReference type="ARBA" id="ARBA00022801"/>
    </source>
</evidence>
<evidence type="ECO:0000313" key="9">
    <source>
        <dbReference type="Proteomes" id="UP000465622"/>
    </source>
</evidence>
<dbReference type="InterPro" id="IPR017850">
    <property type="entry name" value="Alkaline_phosphatase_core_sf"/>
</dbReference>
<dbReference type="RefSeq" id="WP_036429338.1">
    <property type="nucleotide sequence ID" value="NZ_AP022567.1"/>
</dbReference>
<keyword evidence="3" id="KW-0479">Metal-binding</keyword>
<dbReference type="PANTHER" id="PTHR42693:SF42">
    <property type="entry name" value="ARYLSULFATASE G"/>
    <property type="match status" value="1"/>
</dbReference>
<evidence type="ECO:0000256" key="2">
    <source>
        <dbReference type="ARBA" id="ARBA00008779"/>
    </source>
</evidence>
<comment type="cofactor">
    <cofactor evidence="1">
        <name>Ca(2+)</name>
        <dbReference type="ChEBI" id="CHEBI:29108"/>
    </cofactor>
</comment>
<dbReference type="InterPro" id="IPR000917">
    <property type="entry name" value="Sulfatase_N"/>
</dbReference>
<evidence type="ECO:0000256" key="6">
    <source>
        <dbReference type="ARBA" id="ARBA00022837"/>
    </source>
</evidence>
<evidence type="ECO:0000256" key="1">
    <source>
        <dbReference type="ARBA" id="ARBA00001913"/>
    </source>
</evidence>
<dbReference type="PANTHER" id="PTHR42693">
    <property type="entry name" value="ARYLSULFATASE FAMILY MEMBER"/>
    <property type="match status" value="1"/>
</dbReference>